<dbReference type="InterPro" id="IPR036514">
    <property type="entry name" value="SGNH_hydro_sf"/>
</dbReference>
<dbReference type="SUPFAM" id="SSF52266">
    <property type="entry name" value="SGNH hydrolase"/>
    <property type="match status" value="1"/>
</dbReference>
<name>X0V3G8_9ZZZZ</name>
<dbReference type="EMBL" id="BARS01023560">
    <property type="protein sequence ID" value="GAG12650.1"/>
    <property type="molecule type" value="Genomic_DNA"/>
</dbReference>
<proteinExistence type="predicted"/>
<dbReference type="GO" id="GO:0005975">
    <property type="term" value="P:carbohydrate metabolic process"/>
    <property type="evidence" value="ECO:0007669"/>
    <property type="project" value="TreeGrafter"/>
</dbReference>
<organism evidence="1">
    <name type="scientific">marine sediment metagenome</name>
    <dbReference type="NCBI Taxonomy" id="412755"/>
    <lineage>
        <taxon>unclassified sequences</taxon>
        <taxon>metagenomes</taxon>
        <taxon>ecological metagenomes</taxon>
    </lineage>
</organism>
<feature type="non-terminal residue" evidence="1">
    <location>
        <position position="1"/>
    </location>
</feature>
<reference evidence="1" key="1">
    <citation type="journal article" date="2014" name="Front. Microbiol.">
        <title>High frequency of phylogenetically diverse reductive dehalogenase-homologous genes in deep subseafloor sedimentary metagenomes.</title>
        <authorList>
            <person name="Kawai M."/>
            <person name="Futagami T."/>
            <person name="Toyoda A."/>
            <person name="Takaki Y."/>
            <person name="Nishi S."/>
            <person name="Hori S."/>
            <person name="Arai W."/>
            <person name="Tsubouchi T."/>
            <person name="Morono Y."/>
            <person name="Uchiyama I."/>
            <person name="Ito T."/>
            <person name="Fujiyama A."/>
            <person name="Inagaki F."/>
            <person name="Takami H."/>
        </authorList>
    </citation>
    <scope>NUCLEOTIDE SEQUENCE</scope>
    <source>
        <strain evidence="1">Expedition CK06-06</strain>
    </source>
</reference>
<sequence length="269" mass="29326">TVLARFWEAQAAVQQLPNTGMVVINDIATLDNIHPPNKQDVGNRLAMLALKNNYGRTDLVADSPEFDSLQLAGEKLVVTFKNTGGDLITRDGKPPNHFEIIGPGVHNFLPAQAEIDGDTVVLSAEGVDAPTAFRFAWDKSAEPNLTGGTGLPVGACRAGEVPDYLSRHSLGQEYKLVYELDLNELENPIHYSIDQSDDISDFDRIGYLVELESSAYGNQALFVSMDAFTDDIKKIAIPQFSADASFQQSVENVESYSTVPSLIHKNIEG</sequence>
<evidence type="ECO:0000313" key="1">
    <source>
        <dbReference type="EMBL" id="GAG12650.1"/>
    </source>
</evidence>
<dbReference type="Gene3D" id="3.40.50.1110">
    <property type="entry name" value="SGNH hydrolase"/>
    <property type="match status" value="1"/>
</dbReference>
<feature type="non-terminal residue" evidence="1">
    <location>
        <position position="269"/>
    </location>
</feature>
<evidence type="ECO:0008006" key="2">
    <source>
        <dbReference type="Google" id="ProtNLM"/>
    </source>
</evidence>
<accession>X0V3G8</accession>
<dbReference type="InterPro" id="IPR039329">
    <property type="entry name" value="SIAE"/>
</dbReference>
<gene>
    <name evidence="1" type="ORF">S01H1_37499</name>
</gene>
<dbReference type="PANTHER" id="PTHR22901:SF0">
    <property type="entry name" value="SIALATE O-ACETYLESTERASE"/>
    <property type="match status" value="1"/>
</dbReference>
<dbReference type="AlphaFoldDB" id="X0V3G8"/>
<dbReference type="PANTHER" id="PTHR22901">
    <property type="entry name" value="SIALATE O-ACETYLESTERASE"/>
    <property type="match status" value="1"/>
</dbReference>
<comment type="caution">
    <text evidence="1">The sequence shown here is derived from an EMBL/GenBank/DDBJ whole genome shotgun (WGS) entry which is preliminary data.</text>
</comment>
<dbReference type="GO" id="GO:0001681">
    <property type="term" value="F:sialate O-acetylesterase activity"/>
    <property type="evidence" value="ECO:0007669"/>
    <property type="project" value="InterPro"/>
</dbReference>
<protein>
    <recommendedName>
        <fullName evidence="2">Sialate O-acetylesterase domain-containing protein</fullName>
    </recommendedName>
</protein>